<evidence type="ECO:0000313" key="7">
    <source>
        <dbReference type="EMBL" id="KAG6397934.1"/>
    </source>
</evidence>
<dbReference type="GO" id="GO:0003677">
    <property type="term" value="F:DNA binding"/>
    <property type="evidence" value="ECO:0007669"/>
    <property type="project" value="UniProtKB-KW"/>
</dbReference>
<keyword evidence="4" id="KW-0539">Nucleus</keyword>
<keyword evidence="2" id="KW-0238">DNA-binding</keyword>
<organism evidence="7">
    <name type="scientific">Salvia splendens</name>
    <name type="common">Scarlet sage</name>
    <dbReference type="NCBI Taxonomy" id="180675"/>
    <lineage>
        <taxon>Eukaryota</taxon>
        <taxon>Viridiplantae</taxon>
        <taxon>Streptophyta</taxon>
        <taxon>Embryophyta</taxon>
        <taxon>Tracheophyta</taxon>
        <taxon>Spermatophyta</taxon>
        <taxon>Magnoliopsida</taxon>
        <taxon>eudicotyledons</taxon>
        <taxon>Gunneridae</taxon>
        <taxon>Pentapetalae</taxon>
        <taxon>asterids</taxon>
        <taxon>lamiids</taxon>
        <taxon>Lamiales</taxon>
        <taxon>Lamiaceae</taxon>
        <taxon>Nepetoideae</taxon>
        <taxon>Mentheae</taxon>
        <taxon>Salviinae</taxon>
        <taxon>Salvia</taxon>
        <taxon>Salvia subgen. Calosphace</taxon>
        <taxon>core Calosphace</taxon>
    </lineage>
</organism>
<evidence type="ECO:0000256" key="3">
    <source>
        <dbReference type="ARBA" id="ARBA00023163"/>
    </source>
</evidence>
<dbReference type="Pfam" id="PF02365">
    <property type="entry name" value="NAM"/>
    <property type="match status" value="1"/>
</dbReference>
<evidence type="ECO:0000313" key="8">
    <source>
        <dbReference type="Proteomes" id="UP000298416"/>
    </source>
</evidence>
<reference evidence="7" key="1">
    <citation type="submission" date="2018-01" db="EMBL/GenBank/DDBJ databases">
        <authorList>
            <person name="Mao J.F."/>
        </authorList>
    </citation>
    <scope>NUCLEOTIDE SEQUENCE</scope>
    <source>
        <strain evidence="7">Huo1</strain>
        <tissue evidence="7">Leaf</tissue>
    </source>
</reference>
<dbReference type="InterPro" id="IPR036093">
    <property type="entry name" value="NAC_dom_sf"/>
</dbReference>
<dbReference type="InterPro" id="IPR003441">
    <property type="entry name" value="NAC-dom"/>
</dbReference>
<dbReference type="GO" id="GO:0006355">
    <property type="term" value="P:regulation of DNA-templated transcription"/>
    <property type="evidence" value="ECO:0007669"/>
    <property type="project" value="InterPro"/>
</dbReference>
<evidence type="ECO:0000256" key="4">
    <source>
        <dbReference type="ARBA" id="ARBA00023242"/>
    </source>
</evidence>
<keyword evidence="1" id="KW-0805">Transcription regulation</keyword>
<keyword evidence="8" id="KW-1185">Reference proteome</keyword>
<dbReference type="Gene3D" id="2.170.150.80">
    <property type="entry name" value="NAC domain"/>
    <property type="match status" value="1"/>
</dbReference>
<evidence type="ECO:0000256" key="1">
    <source>
        <dbReference type="ARBA" id="ARBA00023015"/>
    </source>
</evidence>
<evidence type="ECO:0000256" key="5">
    <source>
        <dbReference type="SAM" id="MobiDB-lite"/>
    </source>
</evidence>
<feature type="region of interest" description="Disordered" evidence="5">
    <location>
        <begin position="100"/>
        <end position="136"/>
    </location>
</feature>
<reference evidence="7" key="2">
    <citation type="submission" date="2020-08" db="EMBL/GenBank/DDBJ databases">
        <title>Plant Genome Project.</title>
        <authorList>
            <person name="Zhang R.-G."/>
        </authorList>
    </citation>
    <scope>NUCLEOTIDE SEQUENCE</scope>
    <source>
        <strain evidence="7">Huo1</strain>
        <tissue evidence="7">Leaf</tissue>
    </source>
</reference>
<evidence type="ECO:0000259" key="6">
    <source>
        <dbReference type="Pfam" id="PF02365"/>
    </source>
</evidence>
<accession>A0A8X8ZBG7</accession>
<evidence type="ECO:0000256" key="2">
    <source>
        <dbReference type="ARBA" id="ARBA00023125"/>
    </source>
</evidence>
<comment type="caution">
    <text evidence="7">The sequence shown here is derived from an EMBL/GenBank/DDBJ whole genome shotgun (WGS) entry which is preliminary data.</text>
</comment>
<name>A0A8X8ZBG7_SALSN</name>
<dbReference type="AlphaFoldDB" id="A0A8X8ZBG7"/>
<dbReference type="Proteomes" id="UP000298416">
    <property type="component" value="Unassembled WGS sequence"/>
</dbReference>
<keyword evidence="3" id="KW-0804">Transcription</keyword>
<feature type="domain" description="NAC" evidence="6">
    <location>
        <begin position="19"/>
        <end position="121"/>
    </location>
</feature>
<dbReference type="SUPFAM" id="SSF101941">
    <property type="entry name" value="NAC domain"/>
    <property type="match status" value="1"/>
</dbReference>
<dbReference type="EMBL" id="PNBA02000015">
    <property type="protein sequence ID" value="KAG6397934.1"/>
    <property type="molecule type" value="Genomic_DNA"/>
</dbReference>
<proteinExistence type="predicted"/>
<sequence length="136" mass="15386">MFPIKFKPTAEQLSAKTFPIGIEFKPSGEQLIEESLLPWAKGEKLEWEGIVEKQMYGENFPCEPWKVFSDIESSYHSKMEEKGAIKYTIHAFTTLLRASNSKRVSRRAGKGTWGGQTGSRRSKTPKPDASSANRRC</sequence>
<protein>
    <recommendedName>
        <fullName evidence="6">NAC domain-containing protein</fullName>
    </recommendedName>
</protein>
<gene>
    <name evidence="7" type="ORF">SASPL_139384</name>
</gene>